<dbReference type="Proteomes" id="UP000799755">
    <property type="component" value="Unassembled WGS sequence"/>
</dbReference>
<evidence type="ECO:0000313" key="1">
    <source>
        <dbReference type="EMBL" id="KAF2466312.1"/>
    </source>
</evidence>
<keyword evidence="2" id="KW-1185">Reference proteome</keyword>
<reference evidence="1" key="1">
    <citation type="journal article" date="2020" name="Stud. Mycol.">
        <title>101 Dothideomycetes genomes: a test case for predicting lifestyles and emergence of pathogens.</title>
        <authorList>
            <person name="Haridas S."/>
            <person name="Albert R."/>
            <person name="Binder M."/>
            <person name="Bloem J."/>
            <person name="Labutti K."/>
            <person name="Salamov A."/>
            <person name="Andreopoulos B."/>
            <person name="Baker S."/>
            <person name="Barry K."/>
            <person name="Bills G."/>
            <person name="Bluhm B."/>
            <person name="Cannon C."/>
            <person name="Castanera R."/>
            <person name="Culley D."/>
            <person name="Daum C."/>
            <person name="Ezra D."/>
            <person name="Gonzalez J."/>
            <person name="Henrissat B."/>
            <person name="Kuo A."/>
            <person name="Liang C."/>
            <person name="Lipzen A."/>
            <person name="Lutzoni F."/>
            <person name="Magnuson J."/>
            <person name="Mondo S."/>
            <person name="Nolan M."/>
            <person name="Ohm R."/>
            <person name="Pangilinan J."/>
            <person name="Park H.-J."/>
            <person name="Ramirez L."/>
            <person name="Alfaro M."/>
            <person name="Sun H."/>
            <person name="Tritt A."/>
            <person name="Yoshinaga Y."/>
            <person name="Zwiers L.-H."/>
            <person name="Turgeon B."/>
            <person name="Goodwin S."/>
            <person name="Spatafora J."/>
            <person name="Crous P."/>
            <person name="Grigoriev I."/>
        </authorList>
    </citation>
    <scope>NUCLEOTIDE SEQUENCE</scope>
    <source>
        <strain evidence="1">ATCC 200398</strain>
    </source>
</reference>
<dbReference type="EMBL" id="MU003525">
    <property type="protein sequence ID" value="KAF2466312.1"/>
    <property type="molecule type" value="Genomic_DNA"/>
</dbReference>
<sequence length="185" mass="21534">SAVQYVEWPLGFDDTLYPNAFIGDPRPEVNEAWSELLSNPYFRVNTSEYSRLGLNRSTLGVVGSDEKVISFSVYHELHCLKTLYRWIHQDYYFPSLPKDSDEHNFQRWHAEHCISYLRQATMCTASLSPITLEWFEATPGEHRPKPNTHAPLKCVDWHRLNSWAAERRTDLYDLDSLAGMPGRGW</sequence>
<accession>A0ACB6QJK4</accession>
<organism evidence="1 2">
    <name type="scientific">Lindgomyces ingoldianus</name>
    <dbReference type="NCBI Taxonomy" id="673940"/>
    <lineage>
        <taxon>Eukaryota</taxon>
        <taxon>Fungi</taxon>
        <taxon>Dikarya</taxon>
        <taxon>Ascomycota</taxon>
        <taxon>Pezizomycotina</taxon>
        <taxon>Dothideomycetes</taxon>
        <taxon>Pleosporomycetidae</taxon>
        <taxon>Pleosporales</taxon>
        <taxon>Lindgomycetaceae</taxon>
        <taxon>Lindgomyces</taxon>
    </lineage>
</organism>
<feature type="non-terminal residue" evidence="1">
    <location>
        <position position="1"/>
    </location>
</feature>
<gene>
    <name evidence="1" type="ORF">BDR25DRAFT_237546</name>
</gene>
<proteinExistence type="predicted"/>
<protein>
    <submittedName>
        <fullName evidence="1">Uncharacterized protein</fullName>
    </submittedName>
</protein>
<evidence type="ECO:0000313" key="2">
    <source>
        <dbReference type="Proteomes" id="UP000799755"/>
    </source>
</evidence>
<comment type="caution">
    <text evidence="1">The sequence shown here is derived from an EMBL/GenBank/DDBJ whole genome shotgun (WGS) entry which is preliminary data.</text>
</comment>
<name>A0ACB6QJK4_9PLEO</name>